<keyword evidence="1" id="KW-1133">Transmembrane helix</keyword>
<dbReference type="PANTHER" id="PTHR39959">
    <property type="entry name" value="RE44287P-RELATED"/>
    <property type="match status" value="1"/>
</dbReference>
<name>A0A9J7IYF0_SPOLT</name>
<feature type="signal peptide" evidence="2">
    <location>
        <begin position="1"/>
        <end position="20"/>
    </location>
</feature>
<dbReference type="GeneID" id="111358933"/>
<sequence length="440" mass="48620">MTSAGNCALVLLLLFRAAFAQDYDVTDIQCTFASGGTGLRDSVAALLRKPEGFRGAPLFADDRATDPVTDPVCQIRPEPEDPTGLLYRLRITDFTRCGVLKRNGFVHVRVWFPQFPGVVMQSDQELIIMCKPPEPTIIENKAAGFAGSFPHGARVSGVVEETPGRLEYEVALYKEAPPVTRHNNHSVDLPVDQAVPIGTKLQLRARINPDSAWRHIKLLEVAVSPDPDRPHAPGAVLLVKDGCRNRDFASIIPHQPARYRERHNEVFLDFEAFLLASMKERSTLWIHSQIKACMDAADCQPDYCLDLFEPSGHGRRRRSLAEGSHSHNITSSALVADNSTTPFTRFKENLEYSVVMPGELFHRTPIEATCATSMMVAVALGALLFMSALLMCYLATKLNSTMLKNSSLQSPSGKGFEQILRELAHHSLPDTGYTGRPTVQ</sequence>
<keyword evidence="2" id="KW-0732">Signal</keyword>
<feature type="chain" id="PRO_5039906008" evidence="2">
    <location>
        <begin position="21"/>
        <end position="440"/>
    </location>
</feature>
<dbReference type="Proteomes" id="UP000301870">
    <property type="component" value="Chromosome 28"/>
</dbReference>
<reference evidence="5" key="1">
    <citation type="submission" date="2025-08" db="UniProtKB">
        <authorList>
            <consortium name="RefSeq"/>
        </authorList>
    </citation>
    <scope>IDENTIFICATION</scope>
    <source>
        <strain evidence="5">Ishihara</strain>
        <tissue evidence="5">Whole body</tissue>
    </source>
</reference>
<dbReference type="InterPro" id="IPR042235">
    <property type="entry name" value="ZP-C_dom"/>
</dbReference>
<evidence type="ECO:0000259" key="3">
    <source>
        <dbReference type="PROSITE" id="PS51034"/>
    </source>
</evidence>
<evidence type="ECO:0000256" key="1">
    <source>
        <dbReference type="SAM" id="Phobius"/>
    </source>
</evidence>
<feature type="domain" description="ZP" evidence="3">
    <location>
        <begin position="37"/>
        <end position="311"/>
    </location>
</feature>
<gene>
    <name evidence="5" type="primary">LOC111358933</name>
</gene>
<evidence type="ECO:0000313" key="5">
    <source>
        <dbReference type="RefSeq" id="XP_022830099.1"/>
    </source>
</evidence>
<dbReference type="AlphaFoldDB" id="A0A9J7IYF0"/>
<evidence type="ECO:0000256" key="2">
    <source>
        <dbReference type="SAM" id="SignalP"/>
    </source>
</evidence>
<protein>
    <submittedName>
        <fullName evidence="5">Uncharacterized protein LOC111358933 isoform X2</fullName>
    </submittedName>
</protein>
<feature type="transmembrane region" description="Helical" evidence="1">
    <location>
        <begin position="374"/>
        <end position="396"/>
    </location>
</feature>
<dbReference type="InterPro" id="IPR001507">
    <property type="entry name" value="ZP_dom"/>
</dbReference>
<dbReference type="Gene3D" id="2.60.40.4100">
    <property type="entry name" value="Zona pellucida, ZP-C domain"/>
    <property type="match status" value="1"/>
</dbReference>
<accession>A0A9J7IYF0</accession>
<keyword evidence="1" id="KW-0812">Transmembrane</keyword>
<keyword evidence="4" id="KW-1185">Reference proteome</keyword>
<dbReference type="PROSITE" id="PS51034">
    <property type="entry name" value="ZP_2"/>
    <property type="match status" value="1"/>
</dbReference>
<evidence type="ECO:0000313" key="4">
    <source>
        <dbReference type="Proteomes" id="UP000301870"/>
    </source>
</evidence>
<organism evidence="4 5">
    <name type="scientific">Spodoptera litura</name>
    <name type="common">Asian cotton leafworm</name>
    <dbReference type="NCBI Taxonomy" id="69820"/>
    <lineage>
        <taxon>Eukaryota</taxon>
        <taxon>Metazoa</taxon>
        <taxon>Ecdysozoa</taxon>
        <taxon>Arthropoda</taxon>
        <taxon>Hexapoda</taxon>
        <taxon>Insecta</taxon>
        <taxon>Pterygota</taxon>
        <taxon>Neoptera</taxon>
        <taxon>Endopterygota</taxon>
        <taxon>Lepidoptera</taxon>
        <taxon>Glossata</taxon>
        <taxon>Ditrysia</taxon>
        <taxon>Noctuoidea</taxon>
        <taxon>Noctuidae</taxon>
        <taxon>Amphipyrinae</taxon>
        <taxon>Spodoptera</taxon>
    </lineage>
</organism>
<proteinExistence type="predicted"/>
<dbReference type="PANTHER" id="PTHR39959:SF1">
    <property type="entry name" value="ZP DOMAIN-CONTAINING PROTEIN"/>
    <property type="match status" value="1"/>
</dbReference>
<dbReference type="RefSeq" id="XP_022830099.1">
    <property type="nucleotide sequence ID" value="XM_022974331.1"/>
</dbReference>
<keyword evidence="1" id="KW-0472">Membrane</keyword>